<protein>
    <submittedName>
        <fullName evidence="2">Uncharacterized protein</fullName>
    </submittedName>
</protein>
<feature type="region of interest" description="Disordered" evidence="1">
    <location>
        <begin position="50"/>
        <end position="76"/>
    </location>
</feature>
<reference evidence="2 3" key="1">
    <citation type="submission" date="2014-11" db="EMBL/GenBank/DDBJ databases">
        <title>Genetic blueprint of the zoonotic pathogen Toxocara canis.</title>
        <authorList>
            <person name="Zhu X.-Q."/>
            <person name="Korhonen P.K."/>
            <person name="Cai H."/>
            <person name="Young N.D."/>
            <person name="Nejsum P."/>
            <person name="von Samson-Himmelstjerna G."/>
            <person name="Boag P.R."/>
            <person name="Tan P."/>
            <person name="Li Q."/>
            <person name="Min J."/>
            <person name="Yang Y."/>
            <person name="Wang X."/>
            <person name="Fang X."/>
            <person name="Hall R.S."/>
            <person name="Hofmann A."/>
            <person name="Sternberg P.W."/>
            <person name="Jex A.R."/>
            <person name="Gasser R.B."/>
        </authorList>
    </citation>
    <scope>NUCLEOTIDE SEQUENCE [LARGE SCALE GENOMIC DNA]</scope>
    <source>
        <strain evidence="2">PN_DK_2014</strain>
    </source>
</reference>
<evidence type="ECO:0000313" key="2">
    <source>
        <dbReference type="EMBL" id="KHN82152.1"/>
    </source>
</evidence>
<feature type="non-terminal residue" evidence="2">
    <location>
        <position position="1"/>
    </location>
</feature>
<dbReference type="Proteomes" id="UP000031036">
    <property type="component" value="Unassembled WGS sequence"/>
</dbReference>
<gene>
    <name evidence="2" type="ORF">Tcan_00804</name>
</gene>
<proteinExistence type="predicted"/>
<keyword evidence="3" id="KW-1185">Reference proteome</keyword>
<dbReference type="EMBL" id="JPKZ01001398">
    <property type="protein sequence ID" value="KHN82152.1"/>
    <property type="molecule type" value="Genomic_DNA"/>
</dbReference>
<feature type="non-terminal residue" evidence="2">
    <location>
        <position position="100"/>
    </location>
</feature>
<comment type="caution">
    <text evidence="2">The sequence shown here is derived from an EMBL/GenBank/DDBJ whole genome shotgun (WGS) entry which is preliminary data.</text>
</comment>
<sequence>ICTHHSPKSLLHYSSKHRSVQEGTAQMHFWQTMILLHTNCESSRHLLQKISRRRQYRKREKDRGSTGNRSNAKSESILPHDANLLQLSYNHFKNYLIVSV</sequence>
<organism evidence="2 3">
    <name type="scientific">Toxocara canis</name>
    <name type="common">Canine roundworm</name>
    <dbReference type="NCBI Taxonomy" id="6265"/>
    <lineage>
        <taxon>Eukaryota</taxon>
        <taxon>Metazoa</taxon>
        <taxon>Ecdysozoa</taxon>
        <taxon>Nematoda</taxon>
        <taxon>Chromadorea</taxon>
        <taxon>Rhabditida</taxon>
        <taxon>Spirurina</taxon>
        <taxon>Ascaridomorpha</taxon>
        <taxon>Ascaridoidea</taxon>
        <taxon>Toxocaridae</taxon>
        <taxon>Toxocara</taxon>
    </lineage>
</organism>
<accession>A0A0B2VL24</accession>
<feature type="compositionally biased region" description="Polar residues" evidence="1">
    <location>
        <begin position="65"/>
        <end position="74"/>
    </location>
</feature>
<evidence type="ECO:0000256" key="1">
    <source>
        <dbReference type="SAM" id="MobiDB-lite"/>
    </source>
</evidence>
<name>A0A0B2VL24_TOXCA</name>
<dbReference type="AlphaFoldDB" id="A0A0B2VL24"/>
<evidence type="ECO:0000313" key="3">
    <source>
        <dbReference type="Proteomes" id="UP000031036"/>
    </source>
</evidence>